<name>A0ABD4LNL0_BACCE</name>
<dbReference type="EMBL" id="JAEFBZ010000007">
    <property type="protein sequence ID" value="MBK1611724.1"/>
    <property type="molecule type" value="Genomic_DNA"/>
</dbReference>
<gene>
    <name evidence="1" type="ORF">JCR31_28185</name>
</gene>
<reference evidence="1 2" key="1">
    <citation type="submission" date="2020-12" db="EMBL/GenBank/DDBJ databases">
        <title>Genome assembly for a thermostable protease producing Bacillus cereus MAKP1 strain isolated from chicken gut.</title>
        <authorList>
            <person name="Malaviya A."/>
        </authorList>
    </citation>
    <scope>NUCLEOTIDE SEQUENCE [LARGE SCALE GENOMIC DNA]</scope>
    <source>
        <strain evidence="1 2">MAKP1</strain>
    </source>
</reference>
<comment type="caution">
    <text evidence="1">The sequence shown here is derived from an EMBL/GenBank/DDBJ whole genome shotgun (WGS) entry which is preliminary data.</text>
</comment>
<evidence type="ECO:0000313" key="1">
    <source>
        <dbReference type="EMBL" id="MBK1611724.1"/>
    </source>
</evidence>
<proteinExistence type="predicted"/>
<dbReference type="AlphaFoldDB" id="A0ABD4LNL0"/>
<dbReference type="RefSeq" id="WP_200152564.1">
    <property type="nucleotide sequence ID" value="NZ_JAEFBZ010000007.1"/>
</dbReference>
<evidence type="ECO:0008006" key="3">
    <source>
        <dbReference type="Google" id="ProtNLM"/>
    </source>
</evidence>
<organism evidence="1 2">
    <name type="scientific">Bacillus cereus</name>
    <dbReference type="NCBI Taxonomy" id="1396"/>
    <lineage>
        <taxon>Bacteria</taxon>
        <taxon>Bacillati</taxon>
        <taxon>Bacillota</taxon>
        <taxon>Bacilli</taxon>
        <taxon>Bacillales</taxon>
        <taxon>Bacillaceae</taxon>
        <taxon>Bacillus</taxon>
        <taxon>Bacillus cereus group</taxon>
    </lineage>
</organism>
<dbReference type="Proteomes" id="UP000613452">
    <property type="component" value="Unassembled WGS sequence"/>
</dbReference>
<evidence type="ECO:0000313" key="2">
    <source>
        <dbReference type="Proteomes" id="UP000613452"/>
    </source>
</evidence>
<sequence>MAFAKGKIYVTEDKLIELLGLDENVEFVAFDHKMGEGLVINIASRMPISGLTSDVPSWDNMRRRPVPEEFKLKRVGN</sequence>
<accession>A0ABD4LNL0</accession>
<protein>
    <recommendedName>
        <fullName evidence="3">Group-specific protein</fullName>
    </recommendedName>
</protein>